<evidence type="ECO:0008006" key="13">
    <source>
        <dbReference type="Google" id="ProtNLM"/>
    </source>
</evidence>
<dbReference type="PANTHER" id="PTHR23306:SF3">
    <property type="entry name" value="TUMOR SUPPRESSOR PROTEIN 101"/>
    <property type="match status" value="1"/>
</dbReference>
<protein>
    <recommendedName>
        <fullName evidence="13">UEV domain-containing protein</fullName>
    </recommendedName>
</protein>
<feature type="compositionally biased region" description="Polar residues" evidence="8">
    <location>
        <begin position="186"/>
        <end position="195"/>
    </location>
</feature>
<feature type="compositionally biased region" description="Pro residues" evidence="8">
    <location>
        <begin position="163"/>
        <end position="179"/>
    </location>
</feature>
<dbReference type="InterPro" id="IPR008883">
    <property type="entry name" value="UEV_N"/>
</dbReference>
<dbReference type="Pfam" id="PF05743">
    <property type="entry name" value="UEV"/>
    <property type="match status" value="1"/>
</dbReference>
<accession>A0A9Q3DE21</accession>
<keyword evidence="5 7" id="KW-0653">Protein transport</keyword>
<feature type="domain" description="SB" evidence="9">
    <location>
        <begin position="442"/>
        <end position="515"/>
    </location>
</feature>
<evidence type="ECO:0000256" key="7">
    <source>
        <dbReference type="PROSITE-ProRule" id="PRU00644"/>
    </source>
</evidence>
<evidence type="ECO:0000256" key="4">
    <source>
        <dbReference type="ARBA" id="ARBA00022753"/>
    </source>
</evidence>
<dbReference type="GO" id="GO:0043130">
    <property type="term" value="F:ubiquitin binding"/>
    <property type="evidence" value="ECO:0007669"/>
    <property type="project" value="TreeGrafter"/>
</dbReference>
<dbReference type="PROSITE" id="PS51322">
    <property type="entry name" value="UEV"/>
    <property type="match status" value="1"/>
</dbReference>
<dbReference type="GO" id="GO:0000813">
    <property type="term" value="C:ESCRT I complex"/>
    <property type="evidence" value="ECO:0007669"/>
    <property type="project" value="TreeGrafter"/>
</dbReference>
<dbReference type="SUPFAM" id="SSF54495">
    <property type="entry name" value="UBC-like"/>
    <property type="match status" value="1"/>
</dbReference>
<sequence>MSSSQLSIKRWLDQVVIPYRFRLQVISQIDATLSNYSTLSPKTDSFTFDDGRTALLICLSGTILVNYRGSNYNIPIAIWLPYDFPKEIPIVYVTPTSDMIIKTSDFIDPAGKCINGYLDSWKSKPEACSLNILLGCLQDLFSRQPPLYAKPKQSLPTYNSHLNPPPSISSQLPPRPPLPHQLSHSISNPSISIQPHQKPLPPPRPPLPPPIYSQTSSNSNQISPPSTYPSSSQPFPLNHSIHPSHSSSPPSQIHPNNFLPQEQFNPTLNHSQHPQSSFNLAQPGILKPLNIPIEKQLDSLRIHDQASTFKTQNLLDDLDDHLNESTITTTTTTTLTSAPPIPPNPILLSLRQSVHQKLSFELDQLNTKLSLERDQLLILQSDLLKGEPAVLDEMARLEAVKDVCDSVGKRYESLIDQLNLRIKELRESRKIVSVDELICSTTVLHNQLWELIIEDQVIDDLIYHLARSLNNSSSENTKIDLEKFLKKVRGLGYEQFLIRSMINQISKGLGLTLSNASFILAKKHTGKARGKEGTAAIG</sequence>
<dbReference type="GO" id="GO:0043162">
    <property type="term" value="P:ubiquitin-dependent protein catabolic process via the multivesicular body sorting pathway"/>
    <property type="evidence" value="ECO:0007669"/>
    <property type="project" value="UniProtKB-ARBA"/>
</dbReference>
<evidence type="ECO:0000259" key="9">
    <source>
        <dbReference type="PROSITE" id="PS51312"/>
    </source>
</evidence>
<reference evidence="11" key="1">
    <citation type="submission" date="2021-03" db="EMBL/GenBank/DDBJ databases">
        <title>Draft genome sequence of rust myrtle Austropuccinia psidii MF-1, a brazilian biotype.</title>
        <authorList>
            <person name="Quecine M.C."/>
            <person name="Pachon D.M.R."/>
            <person name="Bonatelli M.L."/>
            <person name="Correr F.H."/>
            <person name="Franceschini L.M."/>
            <person name="Leite T.F."/>
            <person name="Margarido G.R.A."/>
            <person name="Almeida C.A."/>
            <person name="Ferrarezi J.A."/>
            <person name="Labate C.A."/>
        </authorList>
    </citation>
    <scope>NUCLEOTIDE SEQUENCE</scope>
    <source>
        <strain evidence="11">MF-1</strain>
    </source>
</reference>
<dbReference type="OrthoDB" id="306304at2759"/>
<evidence type="ECO:0000256" key="8">
    <source>
        <dbReference type="SAM" id="MobiDB-lite"/>
    </source>
</evidence>
<evidence type="ECO:0000256" key="1">
    <source>
        <dbReference type="ARBA" id="ARBA00004177"/>
    </source>
</evidence>
<evidence type="ECO:0000256" key="2">
    <source>
        <dbReference type="ARBA" id="ARBA00009594"/>
    </source>
</evidence>
<dbReference type="Gene3D" id="6.10.140.820">
    <property type="match status" value="1"/>
</dbReference>
<feature type="compositionally biased region" description="Polar residues" evidence="8">
    <location>
        <begin position="212"/>
        <end position="222"/>
    </location>
</feature>
<evidence type="ECO:0000313" key="12">
    <source>
        <dbReference type="Proteomes" id="UP000765509"/>
    </source>
</evidence>
<comment type="caution">
    <text evidence="11">The sequence shown here is derived from an EMBL/GenBank/DDBJ whole genome shotgun (WGS) entry which is preliminary data.</text>
</comment>
<organism evidence="11 12">
    <name type="scientific">Austropuccinia psidii MF-1</name>
    <dbReference type="NCBI Taxonomy" id="1389203"/>
    <lineage>
        <taxon>Eukaryota</taxon>
        <taxon>Fungi</taxon>
        <taxon>Dikarya</taxon>
        <taxon>Basidiomycota</taxon>
        <taxon>Pucciniomycotina</taxon>
        <taxon>Pucciniomycetes</taxon>
        <taxon>Pucciniales</taxon>
        <taxon>Sphaerophragmiaceae</taxon>
        <taxon>Austropuccinia</taxon>
    </lineage>
</organism>
<dbReference type="CDD" id="cd11685">
    <property type="entry name" value="UEV_TSG101-like"/>
    <property type="match status" value="1"/>
</dbReference>
<dbReference type="InterPro" id="IPR016135">
    <property type="entry name" value="UBQ-conjugating_enzyme/RWD"/>
</dbReference>
<dbReference type="SUPFAM" id="SSF140111">
    <property type="entry name" value="Endosomal sorting complex assembly domain"/>
    <property type="match status" value="1"/>
</dbReference>
<keyword evidence="6" id="KW-0175">Coiled coil</keyword>
<dbReference type="Gene3D" id="3.10.110.10">
    <property type="entry name" value="Ubiquitin Conjugating Enzyme"/>
    <property type="match status" value="1"/>
</dbReference>
<keyword evidence="3 7" id="KW-0813">Transport</keyword>
<comment type="similarity">
    <text evidence="2">Belongs to the ubiquitin-conjugating enzyme family. UEV subfamily.</text>
</comment>
<dbReference type="InterPro" id="IPR037202">
    <property type="entry name" value="ESCRT_assembly_dom"/>
</dbReference>
<evidence type="ECO:0000256" key="3">
    <source>
        <dbReference type="ARBA" id="ARBA00022448"/>
    </source>
</evidence>
<dbReference type="AlphaFoldDB" id="A0A9Q3DE21"/>
<feature type="compositionally biased region" description="Pro residues" evidence="8">
    <location>
        <begin position="198"/>
        <end position="211"/>
    </location>
</feature>
<evidence type="ECO:0000313" key="11">
    <source>
        <dbReference type="EMBL" id="MBW0501225.1"/>
    </source>
</evidence>
<comment type="subcellular location">
    <subcellularLocation>
        <location evidence="1">Endosome</location>
    </subcellularLocation>
</comment>
<dbReference type="Proteomes" id="UP000765509">
    <property type="component" value="Unassembled WGS sequence"/>
</dbReference>
<feature type="compositionally biased region" description="Polar residues" evidence="8">
    <location>
        <begin position="258"/>
        <end position="280"/>
    </location>
</feature>
<keyword evidence="12" id="KW-1185">Reference proteome</keyword>
<dbReference type="InterPro" id="IPR052070">
    <property type="entry name" value="ESCRT-I_UEV_domain"/>
</dbReference>
<feature type="domain" description="UEV" evidence="10">
    <location>
        <begin position="6"/>
        <end position="151"/>
    </location>
</feature>
<dbReference type="PANTHER" id="PTHR23306">
    <property type="entry name" value="TUMOR SUSCEPTIBILITY GENE 101 PROTEIN-RELATED"/>
    <property type="match status" value="1"/>
</dbReference>
<dbReference type="GO" id="GO:0072666">
    <property type="term" value="P:establishment of protein localization to vacuole"/>
    <property type="evidence" value="ECO:0007669"/>
    <property type="project" value="UniProtKB-ARBA"/>
</dbReference>
<dbReference type="EMBL" id="AVOT02016215">
    <property type="protein sequence ID" value="MBW0501225.1"/>
    <property type="molecule type" value="Genomic_DNA"/>
</dbReference>
<evidence type="ECO:0000256" key="5">
    <source>
        <dbReference type="ARBA" id="ARBA00022927"/>
    </source>
</evidence>
<gene>
    <name evidence="11" type="ORF">O181_040940</name>
</gene>
<feature type="compositionally biased region" description="Low complexity" evidence="8">
    <location>
        <begin position="223"/>
        <end position="255"/>
    </location>
</feature>
<proteinExistence type="inferred from homology"/>
<evidence type="ECO:0000256" key="6">
    <source>
        <dbReference type="ARBA" id="ARBA00023054"/>
    </source>
</evidence>
<evidence type="ECO:0000259" key="10">
    <source>
        <dbReference type="PROSITE" id="PS51322"/>
    </source>
</evidence>
<dbReference type="PROSITE" id="PS51312">
    <property type="entry name" value="SB"/>
    <property type="match status" value="1"/>
</dbReference>
<dbReference type="GO" id="GO:0006886">
    <property type="term" value="P:intracellular protein transport"/>
    <property type="evidence" value="ECO:0007669"/>
    <property type="project" value="UniProtKB-ARBA"/>
</dbReference>
<name>A0A9Q3DE21_9BASI</name>
<dbReference type="InterPro" id="IPR017916">
    <property type="entry name" value="SB_dom"/>
</dbReference>
<dbReference type="Pfam" id="PF09454">
    <property type="entry name" value="Vps23_core"/>
    <property type="match status" value="1"/>
</dbReference>
<feature type="region of interest" description="Disordered" evidence="8">
    <location>
        <begin position="151"/>
        <end position="280"/>
    </location>
</feature>
<keyword evidence="4" id="KW-0967">Endosome</keyword>